<reference evidence="3" key="1">
    <citation type="submission" date="2018-07" db="EMBL/GenBank/DDBJ databases">
        <authorList>
            <person name="Quirk P.G."/>
            <person name="Krulwich T.A."/>
        </authorList>
    </citation>
    <scope>NUCLEOTIDE SEQUENCE</scope>
    <source>
        <strain evidence="3">Anand</strain>
    </source>
</reference>
<feature type="compositionally biased region" description="Basic residues" evidence="2">
    <location>
        <begin position="99"/>
        <end position="109"/>
    </location>
</feature>
<dbReference type="EMBL" id="UIVS01000001">
    <property type="protein sequence ID" value="SVP90322.1"/>
    <property type="molecule type" value="Genomic_DNA"/>
</dbReference>
<feature type="compositionally biased region" description="Polar residues" evidence="2">
    <location>
        <begin position="112"/>
        <end position="126"/>
    </location>
</feature>
<evidence type="ECO:0000256" key="1">
    <source>
        <dbReference type="SAM" id="Coils"/>
    </source>
</evidence>
<feature type="region of interest" description="Disordered" evidence="2">
    <location>
        <begin position="43"/>
        <end position="137"/>
    </location>
</feature>
<keyword evidence="1" id="KW-0175">Coiled coil</keyword>
<protein>
    <submittedName>
        <fullName evidence="3">Uncharacterized protein</fullName>
    </submittedName>
</protein>
<dbReference type="AlphaFoldDB" id="A0A3B0MI05"/>
<sequence length="392" mass="45931">MSYTYPIYHMSKLRKRLGKFNVFGIKFLYTENMNYKYRRRSLSRDSYRRYSSDDPSVSRSRSLRRYRRSVSRSKRSYSKPRRRFSRDRRSYSSGSTDGRHHRERRRHRSPSAEKTNTEPVSVNGNEAETPKVTQRKRIRNMSWKLPNANDFPDKNTNFNAQRRTRSNKFNFNNRFDHSLSKTSLENFRYESDEFKVQKEKMNQALKEKEDSSREAKKLLSDYTKELNTLVGNLSKLPKDSEEYKESNEKIQSLKKAMKDLISQERQVTKSKPMKPAFDKNISLDNRETKIFFPNLPDCAKGKGNLAKWISENSKFLLPQKIAMLASHGTTYEAAVIEYKTHDVAQRVLNSCKLHGITVSWMPTSEISSETTENNKGSESATEVIQTDSLQII</sequence>
<evidence type="ECO:0000256" key="2">
    <source>
        <dbReference type="SAM" id="MobiDB-lite"/>
    </source>
</evidence>
<name>A0A3B0MI05_THEAN</name>
<feature type="compositionally biased region" description="Basic and acidic residues" evidence="2">
    <location>
        <begin position="43"/>
        <end position="52"/>
    </location>
</feature>
<feature type="coiled-coil region" evidence="1">
    <location>
        <begin position="191"/>
        <end position="263"/>
    </location>
</feature>
<evidence type="ECO:0000313" key="3">
    <source>
        <dbReference type="EMBL" id="SVP89182.1"/>
    </source>
</evidence>
<evidence type="ECO:0000313" key="4">
    <source>
        <dbReference type="EMBL" id="SVP90322.1"/>
    </source>
</evidence>
<gene>
    <name evidence="3" type="ORF">TAT_000103400</name>
    <name evidence="4" type="ORF">TAV_000102700</name>
</gene>
<proteinExistence type="predicted"/>
<accession>A0A3B0MI05</accession>
<organism evidence="3">
    <name type="scientific">Theileria annulata</name>
    <dbReference type="NCBI Taxonomy" id="5874"/>
    <lineage>
        <taxon>Eukaryota</taxon>
        <taxon>Sar</taxon>
        <taxon>Alveolata</taxon>
        <taxon>Apicomplexa</taxon>
        <taxon>Aconoidasida</taxon>
        <taxon>Piroplasmida</taxon>
        <taxon>Theileriidae</taxon>
        <taxon>Theileria</taxon>
    </lineage>
</organism>
<dbReference type="VEuPathDB" id="PiroplasmaDB:TA16960"/>
<dbReference type="EMBL" id="UIVT01000001">
    <property type="protein sequence ID" value="SVP89182.1"/>
    <property type="molecule type" value="Genomic_DNA"/>
</dbReference>
<feature type="compositionally biased region" description="Basic residues" evidence="2">
    <location>
        <begin position="61"/>
        <end position="86"/>
    </location>
</feature>